<proteinExistence type="predicted"/>
<dbReference type="EMBL" id="GBRH01223506">
    <property type="protein sequence ID" value="JAD74389.1"/>
    <property type="molecule type" value="Transcribed_RNA"/>
</dbReference>
<evidence type="ECO:0000313" key="1">
    <source>
        <dbReference type="EMBL" id="JAD74389.1"/>
    </source>
</evidence>
<organism evidence="1">
    <name type="scientific">Arundo donax</name>
    <name type="common">Giant reed</name>
    <name type="synonym">Donax arundinaceus</name>
    <dbReference type="NCBI Taxonomy" id="35708"/>
    <lineage>
        <taxon>Eukaryota</taxon>
        <taxon>Viridiplantae</taxon>
        <taxon>Streptophyta</taxon>
        <taxon>Embryophyta</taxon>
        <taxon>Tracheophyta</taxon>
        <taxon>Spermatophyta</taxon>
        <taxon>Magnoliopsida</taxon>
        <taxon>Liliopsida</taxon>
        <taxon>Poales</taxon>
        <taxon>Poaceae</taxon>
        <taxon>PACMAD clade</taxon>
        <taxon>Arundinoideae</taxon>
        <taxon>Arundineae</taxon>
        <taxon>Arundo</taxon>
    </lineage>
</organism>
<name>A0A0A9CDH9_ARUDO</name>
<sequence>MTVSHVCLLDRHDKCVRDPYYK</sequence>
<protein>
    <submittedName>
        <fullName evidence="1">Uncharacterized protein</fullName>
    </submittedName>
</protein>
<dbReference type="AlphaFoldDB" id="A0A0A9CDH9"/>
<reference evidence="1" key="1">
    <citation type="submission" date="2014-09" db="EMBL/GenBank/DDBJ databases">
        <authorList>
            <person name="Magalhaes I.L.F."/>
            <person name="Oliveira U."/>
            <person name="Santos F.R."/>
            <person name="Vidigal T.H.D.A."/>
            <person name="Brescovit A.D."/>
            <person name="Santos A.J."/>
        </authorList>
    </citation>
    <scope>NUCLEOTIDE SEQUENCE</scope>
    <source>
        <tissue evidence="1">Shoot tissue taken approximately 20 cm above the soil surface</tissue>
    </source>
</reference>
<accession>A0A0A9CDH9</accession>
<reference evidence="1" key="2">
    <citation type="journal article" date="2015" name="Data Brief">
        <title>Shoot transcriptome of the giant reed, Arundo donax.</title>
        <authorList>
            <person name="Barrero R.A."/>
            <person name="Guerrero F.D."/>
            <person name="Moolhuijzen P."/>
            <person name="Goolsby J.A."/>
            <person name="Tidwell J."/>
            <person name="Bellgard S.E."/>
            <person name="Bellgard M.I."/>
        </authorList>
    </citation>
    <scope>NUCLEOTIDE SEQUENCE</scope>
    <source>
        <tissue evidence="1">Shoot tissue taken approximately 20 cm above the soil surface</tissue>
    </source>
</reference>